<comment type="caution">
    <text evidence="1">The sequence shown here is derived from an EMBL/GenBank/DDBJ whole genome shotgun (WGS) entry which is preliminary data.</text>
</comment>
<reference evidence="1 2" key="1">
    <citation type="journal article" date="2022" name="Hortic Res">
        <title>A haplotype resolved chromosomal level avocado genome allows analysis of novel avocado genes.</title>
        <authorList>
            <person name="Nath O."/>
            <person name="Fletcher S.J."/>
            <person name="Hayward A."/>
            <person name="Shaw L.M."/>
            <person name="Masouleh A.K."/>
            <person name="Furtado A."/>
            <person name="Henry R.J."/>
            <person name="Mitter N."/>
        </authorList>
    </citation>
    <scope>NUCLEOTIDE SEQUENCE [LARGE SCALE GENOMIC DNA]</scope>
    <source>
        <strain evidence="2">cv. Hass</strain>
    </source>
</reference>
<dbReference type="Proteomes" id="UP001234297">
    <property type="component" value="Chromosome 3"/>
</dbReference>
<keyword evidence="2" id="KW-1185">Reference proteome</keyword>
<protein>
    <submittedName>
        <fullName evidence="1">Uncharacterized protein</fullName>
    </submittedName>
</protein>
<gene>
    <name evidence="1" type="ORF">MRB53_011458</name>
</gene>
<name>A0ACC2LVQ9_PERAE</name>
<proteinExistence type="predicted"/>
<sequence>MAGDDSVQARADNITLVLYCLGILSGVVEVVQFIKQQGSGGEGLPQGKIVVLSVSISLIASAASLALRPRYTTICSRLCFLFSVFSCAFLLSPFVPIKLSWVPYIACVFPLLRLLQLLPAPHQQSLQQLCWTTWNAIRGAGWRARQAIFRPLLALLPTSSVTSNSIPGRSTSSSSSSAPAPARIIEEGSNESLWLWNAIKIRPSNESNRYKCKTLIHD</sequence>
<organism evidence="1 2">
    <name type="scientific">Persea americana</name>
    <name type="common">Avocado</name>
    <dbReference type="NCBI Taxonomy" id="3435"/>
    <lineage>
        <taxon>Eukaryota</taxon>
        <taxon>Viridiplantae</taxon>
        <taxon>Streptophyta</taxon>
        <taxon>Embryophyta</taxon>
        <taxon>Tracheophyta</taxon>
        <taxon>Spermatophyta</taxon>
        <taxon>Magnoliopsida</taxon>
        <taxon>Magnoliidae</taxon>
        <taxon>Laurales</taxon>
        <taxon>Lauraceae</taxon>
        <taxon>Persea</taxon>
    </lineage>
</organism>
<accession>A0ACC2LVQ9</accession>
<evidence type="ECO:0000313" key="2">
    <source>
        <dbReference type="Proteomes" id="UP001234297"/>
    </source>
</evidence>
<dbReference type="EMBL" id="CM056811">
    <property type="protein sequence ID" value="KAJ8637191.1"/>
    <property type="molecule type" value="Genomic_DNA"/>
</dbReference>
<evidence type="ECO:0000313" key="1">
    <source>
        <dbReference type="EMBL" id="KAJ8637191.1"/>
    </source>
</evidence>